<dbReference type="EMBL" id="BJYY01000020">
    <property type="protein sequence ID" value="GEO35493.1"/>
    <property type="molecule type" value="Genomic_DNA"/>
</dbReference>
<protein>
    <recommendedName>
        <fullName evidence="5">Short-chain dehydrogenase</fullName>
    </recommendedName>
</protein>
<evidence type="ECO:0000256" key="2">
    <source>
        <dbReference type="ARBA" id="ARBA00023002"/>
    </source>
</evidence>
<evidence type="ECO:0000313" key="3">
    <source>
        <dbReference type="EMBL" id="GEO35493.1"/>
    </source>
</evidence>
<dbReference type="Pfam" id="PF00106">
    <property type="entry name" value="adh_short"/>
    <property type="match status" value="1"/>
</dbReference>
<evidence type="ECO:0000313" key="4">
    <source>
        <dbReference type="Proteomes" id="UP000321181"/>
    </source>
</evidence>
<dbReference type="Proteomes" id="UP000321181">
    <property type="component" value="Unassembled WGS sequence"/>
</dbReference>
<accession>A0A512DG79</accession>
<comment type="similarity">
    <text evidence="1">Belongs to the short-chain dehydrogenases/reductases (SDR) family.</text>
</comment>
<keyword evidence="2" id="KW-0560">Oxidoreductase</keyword>
<proteinExistence type="inferred from homology"/>
<gene>
    <name evidence="3" type="ORF">CAE01nite_32180</name>
</gene>
<dbReference type="CDD" id="cd05233">
    <property type="entry name" value="SDR_c"/>
    <property type="match status" value="1"/>
</dbReference>
<dbReference type="GO" id="GO:0016020">
    <property type="term" value="C:membrane"/>
    <property type="evidence" value="ECO:0007669"/>
    <property type="project" value="TreeGrafter"/>
</dbReference>
<sequence>MNSGNPEVRFLPIRSGVIRRAADTPIARLARVAPVRSARHGDQVTDADQGRALVVGASSAIGRAIAARLADRFALHLWGRDRTRLDETATACRRADRPSPVVEVVDVTDPAALAGAAGRVRDAGGLQVVVWAAGAFDWAPAPDADPATWRRVLDVNLVALAEAAALLVPELVAHAPGSLVLLGSGAAHRAYAGNAAYVASKHGVAGLAEALWLDLRRHHVGVTLVSPGLVAAGAGLGAPVAQDSPELLLQPEDVADAVGYAVDLATRGPARACPTVIRLDPYVEP</sequence>
<dbReference type="InterPro" id="IPR036291">
    <property type="entry name" value="NAD(P)-bd_dom_sf"/>
</dbReference>
<evidence type="ECO:0000256" key="1">
    <source>
        <dbReference type="ARBA" id="ARBA00006484"/>
    </source>
</evidence>
<reference evidence="3 4" key="1">
    <citation type="submission" date="2019-07" db="EMBL/GenBank/DDBJ databases">
        <title>Whole genome shotgun sequence of Cellulomonas aerilata NBRC 106308.</title>
        <authorList>
            <person name="Hosoyama A."/>
            <person name="Uohara A."/>
            <person name="Ohji S."/>
            <person name="Ichikawa N."/>
        </authorList>
    </citation>
    <scope>NUCLEOTIDE SEQUENCE [LARGE SCALE GENOMIC DNA]</scope>
    <source>
        <strain evidence="3 4">NBRC 106308</strain>
    </source>
</reference>
<dbReference type="GO" id="GO:0016491">
    <property type="term" value="F:oxidoreductase activity"/>
    <property type="evidence" value="ECO:0007669"/>
    <property type="project" value="UniProtKB-KW"/>
</dbReference>
<name>A0A512DG79_9CELL</name>
<dbReference type="AlphaFoldDB" id="A0A512DG79"/>
<dbReference type="PANTHER" id="PTHR44196">
    <property type="entry name" value="DEHYDROGENASE/REDUCTASE SDR FAMILY MEMBER 7B"/>
    <property type="match status" value="1"/>
</dbReference>
<dbReference type="InterPro" id="IPR002347">
    <property type="entry name" value="SDR_fam"/>
</dbReference>
<evidence type="ECO:0008006" key="5">
    <source>
        <dbReference type="Google" id="ProtNLM"/>
    </source>
</evidence>
<comment type="caution">
    <text evidence="3">The sequence shown here is derived from an EMBL/GenBank/DDBJ whole genome shotgun (WGS) entry which is preliminary data.</text>
</comment>
<keyword evidence="4" id="KW-1185">Reference proteome</keyword>
<dbReference type="PANTHER" id="PTHR44196:SF1">
    <property type="entry name" value="DEHYDROGENASE_REDUCTASE SDR FAMILY MEMBER 7B"/>
    <property type="match status" value="1"/>
</dbReference>
<organism evidence="3 4">
    <name type="scientific">Cellulomonas aerilata</name>
    <dbReference type="NCBI Taxonomy" id="515326"/>
    <lineage>
        <taxon>Bacteria</taxon>
        <taxon>Bacillati</taxon>
        <taxon>Actinomycetota</taxon>
        <taxon>Actinomycetes</taxon>
        <taxon>Micrococcales</taxon>
        <taxon>Cellulomonadaceae</taxon>
        <taxon>Cellulomonas</taxon>
    </lineage>
</organism>
<dbReference type="Gene3D" id="3.40.50.720">
    <property type="entry name" value="NAD(P)-binding Rossmann-like Domain"/>
    <property type="match status" value="1"/>
</dbReference>
<dbReference type="SUPFAM" id="SSF51735">
    <property type="entry name" value="NAD(P)-binding Rossmann-fold domains"/>
    <property type="match status" value="1"/>
</dbReference>
<dbReference type="PRINTS" id="PR00081">
    <property type="entry name" value="GDHRDH"/>
</dbReference>